<sequence length="20" mass="2385">MIYISTKKENPQTDNGFREI</sequence>
<organism evidence="2 3">
    <name type="scientific">Salix suchowensis</name>
    <dbReference type="NCBI Taxonomy" id="1278906"/>
    <lineage>
        <taxon>Eukaryota</taxon>
        <taxon>Viridiplantae</taxon>
        <taxon>Streptophyta</taxon>
        <taxon>Embryophyta</taxon>
        <taxon>Tracheophyta</taxon>
        <taxon>Spermatophyta</taxon>
        <taxon>Magnoliopsida</taxon>
        <taxon>eudicotyledons</taxon>
        <taxon>Gunneridae</taxon>
        <taxon>Pentapetalae</taxon>
        <taxon>rosids</taxon>
        <taxon>fabids</taxon>
        <taxon>Malpighiales</taxon>
        <taxon>Salicaceae</taxon>
        <taxon>Saliceae</taxon>
        <taxon>Salix</taxon>
    </lineage>
</organism>
<keyword evidence="3" id="KW-1185">Reference proteome</keyword>
<protein>
    <submittedName>
        <fullName evidence="2">Uncharacterized protein</fullName>
    </submittedName>
</protein>
<name>A0ABQ9CEP6_9ROSI</name>
<comment type="caution">
    <text evidence="2">The sequence shown here is derived from an EMBL/GenBank/DDBJ whole genome shotgun (WGS) entry which is preliminary data.</text>
</comment>
<accession>A0ABQ9CEP6</accession>
<evidence type="ECO:0000313" key="3">
    <source>
        <dbReference type="Proteomes" id="UP001141253"/>
    </source>
</evidence>
<proteinExistence type="predicted"/>
<gene>
    <name evidence="2" type="ORF">OIU77_019039</name>
</gene>
<dbReference type="Proteomes" id="UP001141253">
    <property type="component" value="Chromosome 5"/>
</dbReference>
<dbReference type="EMBL" id="JAPFFI010000003">
    <property type="protein sequence ID" value="KAJ6398150.1"/>
    <property type="molecule type" value="Genomic_DNA"/>
</dbReference>
<reference evidence="2" key="2">
    <citation type="journal article" date="2023" name="Int. J. Mol. Sci.">
        <title>De Novo Assembly and Annotation of 11 Diverse Shrub Willow (Salix) Genomes Reveals Novel Gene Organization in Sex-Linked Regions.</title>
        <authorList>
            <person name="Hyden B."/>
            <person name="Feng K."/>
            <person name="Yates T.B."/>
            <person name="Jawdy S."/>
            <person name="Cereghino C."/>
            <person name="Smart L.B."/>
            <person name="Muchero W."/>
        </authorList>
    </citation>
    <scope>NUCLEOTIDE SEQUENCE</scope>
    <source>
        <tissue evidence="2">Shoot tip</tissue>
    </source>
</reference>
<evidence type="ECO:0000313" key="2">
    <source>
        <dbReference type="EMBL" id="KAJ6398150.1"/>
    </source>
</evidence>
<feature type="region of interest" description="Disordered" evidence="1">
    <location>
        <begin position="1"/>
        <end position="20"/>
    </location>
</feature>
<reference evidence="2" key="1">
    <citation type="submission" date="2022-10" db="EMBL/GenBank/DDBJ databases">
        <authorList>
            <person name="Hyden B.L."/>
            <person name="Feng K."/>
            <person name="Yates T."/>
            <person name="Jawdy S."/>
            <person name="Smart L.B."/>
            <person name="Muchero W."/>
        </authorList>
    </citation>
    <scope>NUCLEOTIDE SEQUENCE</scope>
    <source>
        <tissue evidence="2">Shoot tip</tissue>
    </source>
</reference>
<evidence type="ECO:0000256" key="1">
    <source>
        <dbReference type="SAM" id="MobiDB-lite"/>
    </source>
</evidence>